<dbReference type="InterPro" id="IPR007745">
    <property type="entry name" value="Cyt_c_oxidase_Cu-chaperone"/>
</dbReference>
<evidence type="ECO:0000256" key="8">
    <source>
        <dbReference type="PIRSR" id="PIRSR607745-1"/>
    </source>
</evidence>
<dbReference type="OrthoDB" id="1915887at2759"/>
<evidence type="ECO:0000256" key="4">
    <source>
        <dbReference type="ARBA" id="ARBA00023008"/>
    </source>
</evidence>
<dbReference type="Gene3D" id="1.10.287.1130">
    <property type="entry name" value="CytochromE C oxidase copper chaperone"/>
    <property type="match status" value="1"/>
</dbReference>
<keyword evidence="4 8" id="KW-0186">Copper</keyword>
<evidence type="ECO:0000313" key="10">
    <source>
        <dbReference type="EMBL" id="KAF6173038.1"/>
    </source>
</evidence>
<dbReference type="GO" id="GO:0005758">
    <property type="term" value="C:mitochondrial intermembrane space"/>
    <property type="evidence" value="ECO:0007669"/>
    <property type="project" value="UniProtKB-SubCell"/>
</dbReference>
<keyword evidence="11" id="KW-1185">Reference proteome</keyword>
<dbReference type="EMBL" id="JACGCM010000375">
    <property type="protein sequence ID" value="KAF6173038.1"/>
    <property type="molecule type" value="Genomic_DNA"/>
</dbReference>
<feature type="region of interest" description="Disordered" evidence="9">
    <location>
        <begin position="24"/>
        <end position="48"/>
    </location>
</feature>
<evidence type="ECO:0000256" key="7">
    <source>
        <dbReference type="ARBA" id="ARBA00023186"/>
    </source>
</evidence>
<gene>
    <name evidence="10" type="ORF">GIB67_006414</name>
</gene>
<comment type="caution">
    <text evidence="10">The sequence shown here is derived from an EMBL/GenBank/DDBJ whole genome shotgun (WGS) entry which is preliminary data.</text>
</comment>
<feature type="binding site" evidence="8">
    <location>
        <position position="241"/>
    </location>
    <ligand>
        <name>Cu cation</name>
        <dbReference type="ChEBI" id="CHEBI:23378"/>
    </ligand>
</feature>
<evidence type="ECO:0000256" key="5">
    <source>
        <dbReference type="ARBA" id="ARBA00023128"/>
    </source>
</evidence>
<dbReference type="FunFam" id="1.10.287.1130:FF:000003">
    <property type="entry name" value="Cytochrome c oxidase copper chaperone"/>
    <property type="match status" value="1"/>
</dbReference>
<accession>A0A7J7P1I5</accession>
<feature type="binding site" evidence="8">
    <location>
        <position position="242"/>
    </location>
    <ligand>
        <name>Cu cation</name>
        <dbReference type="ChEBI" id="CHEBI:23378"/>
    </ligand>
</feature>
<keyword evidence="5" id="KW-0496">Mitochondrion</keyword>
<keyword evidence="7" id="KW-0143">Chaperone</keyword>
<evidence type="ECO:0000256" key="1">
    <source>
        <dbReference type="ARBA" id="ARBA00004569"/>
    </source>
</evidence>
<name>A0A7J7P1I5_9MAGN</name>
<sequence>MEAHRERCRARRREREAAMTISEKQEQLALRRERDRRRRESMTEEEKAMQRIRNRNILQQRRARLMTSSTVDQPSFRGENGIQRHNRTGSSATRLSDIRRQARNLQHQFPQQNVNVQAMSEGLETLGNSIGIQIDNPEERSINFNNMEEQMPSQVANIEGIEMRTNLALSEEVAQMQATAAGSIAIDSHHGLSCFAEMELKQVPSSVAIAPTTTNDTEQNKVSSPVAIAPANETKPKKKICCACPDTKRLRDECIVEHGEDACSKWIQAHLQCLRAEGFKV</sequence>
<dbReference type="Pfam" id="PF05051">
    <property type="entry name" value="COX17"/>
    <property type="match status" value="1"/>
</dbReference>
<dbReference type="InterPro" id="IPR009069">
    <property type="entry name" value="Cys_alpha_HP_mot_SF"/>
</dbReference>
<dbReference type="AlphaFoldDB" id="A0A7J7P1I5"/>
<dbReference type="Proteomes" id="UP000541444">
    <property type="component" value="Unassembled WGS sequence"/>
</dbReference>
<evidence type="ECO:0000313" key="11">
    <source>
        <dbReference type="Proteomes" id="UP000541444"/>
    </source>
</evidence>
<protein>
    <recommendedName>
        <fullName evidence="12">Cytochrome c oxidase copper chaperone</fullName>
    </recommendedName>
</protein>
<keyword evidence="3 8" id="KW-0479">Metal-binding</keyword>
<dbReference type="GO" id="GO:0016531">
    <property type="term" value="F:copper chaperone activity"/>
    <property type="evidence" value="ECO:0007669"/>
    <property type="project" value="InterPro"/>
</dbReference>
<dbReference type="GO" id="GO:0005507">
    <property type="term" value="F:copper ion binding"/>
    <property type="evidence" value="ECO:0007669"/>
    <property type="project" value="InterPro"/>
</dbReference>
<feature type="region of interest" description="Disordered" evidence="9">
    <location>
        <begin position="66"/>
        <end position="92"/>
    </location>
</feature>
<comment type="similarity">
    <text evidence="2">Belongs to the COX17 family.</text>
</comment>
<proteinExistence type="inferred from homology"/>
<dbReference type="PANTHER" id="PTHR16719">
    <property type="entry name" value="CYTOCHROME C OXIDASE COPPER CHAPERONE"/>
    <property type="match status" value="1"/>
</dbReference>
<evidence type="ECO:0000256" key="3">
    <source>
        <dbReference type="ARBA" id="ARBA00022723"/>
    </source>
</evidence>
<organism evidence="10 11">
    <name type="scientific">Kingdonia uniflora</name>
    <dbReference type="NCBI Taxonomy" id="39325"/>
    <lineage>
        <taxon>Eukaryota</taxon>
        <taxon>Viridiplantae</taxon>
        <taxon>Streptophyta</taxon>
        <taxon>Embryophyta</taxon>
        <taxon>Tracheophyta</taxon>
        <taxon>Spermatophyta</taxon>
        <taxon>Magnoliopsida</taxon>
        <taxon>Ranunculales</taxon>
        <taxon>Circaeasteraceae</taxon>
        <taxon>Kingdonia</taxon>
    </lineage>
</organism>
<dbReference type="PANTHER" id="PTHR16719:SF10">
    <property type="entry name" value="OS09G0420700 PROTEIN"/>
    <property type="match status" value="1"/>
</dbReference>
<evidence type="ECO:0008006" key="12">
    <source>
        <dbReference type="Google" id="ProtNLM"/>
    </source>
</evidence>
<comment type="subcellular location">
    <subcellularLocation>
        <location evidence="1">Mitochondrion intermembrane space</location>
    </subcellularLocation>
</comment>
<evidence type="ECO:0000256" key="9">
    <source>
        <dbReference type="SAM" id="MobiDB-lite"/>
    </source>
</evidence>
<evidence type="ECO:0000256" key="2">
    <source>
        <dbReference type="ARBA" id="ARBA00009241"/>
    </source>
</evidence>
<keyword evidence="6" id="KW-1015">Disulfide bond</keyword>
<dbReference type="PROSITE" id="PS51808">
    <property type="entry name" value="CHCH"/>
    <property type="match status" value="1"/>
</dbReference>
<reference evidence="10 11" key="1">
    <citation type="journal article" date="2020" name="IScience">
        <title>Genome Sequencing of the Endangered Kingdonia uniflora (Circaeasteraceae, Ranunculales) Reveals Potential Mechanisms of Evolutionary Specialization.</title>
        <authorList>
            <person name="Sun Y."/>
            <person name="Deng T."/>
            <person name="Zhang A."/>
            <person name="Moore M.J."/>
            <person name="Landis J.B."/>
            <person name="Lin N."/>
            <person name="Zhang H."/>
            <person name="Zhang X."/>
            <person name="Huang J."/>
            <person name="Zhang X."/>
            <person name="Sun H."/>
            <person name="Wang H."/>
        </authorList>
    </citation>
    <scope>NUCLEOTIDE SEQUENCE [LARGE SCALE GENOMIC DNA]</scope>
    <source>
        <strain evidence="10">TB1705</strain>
        <tissue evidence="10">Leaf</tissue>
    </source>
</reference>
<dbReference type="SUPFAM" id="SSF47072">
    <property type="entry name" value="Cysteine alpha-hairpin motif"/>
    <property type="match status" value="1"/>
</dbReference>
<evidence type="ECO:0000256" key="6">
    <source>
        <dbReference type="ARBA" id="ARBA00023157"/>
    </source>
</evidence>